<evidence type="ECO:0000313" key="3">
    <source>
        <dbReference type="Proteomes" id="UP001497516"/>
    </source>
</evidence>
<gene>
    <name evidence="2" type="ORF">LTRI10_LOCUS49479</name>
</gene>
<dbReference type="Pfam" id="PF00078">
    <property type="entry name" value="RVT_1"/>
    <property type="match status" value="1"/>
</dbReference>
<dbReference type="Proteomes" id="UP001497516">
    <property type="component" value="Chromosome 9"/>
</dbReference>
<dbReference type="PANTHER" id="PTHR46890:SF48">
    <property type="entry name" value="RNA-DIRECTED DNA POLYMERASE"/>
    <property type="match status" value="1"/>
</dbReference>
<sequence>MGALKAPGKDGLNPFFYQRCWNIVGSAVVDFGQAVWHQPSRIKEVNSTISVLIPKIAKPILIEQFRPISLCNVSYKMVTKCLAERPKPLMPSLVHETQTSFVPGRQITDNIFILQEVPFDARKVRQGGLMVLKIDLAKAYDRIK</sequence>
<dbReference type="AlphaFoldDB" id="A0AAV2GHA7"/>
<proteinExistence type="predicted"/>
<keyword evidence="3" id="KW-1185">Reference proteome</keyword>
<dbReference type="InterPro" id="IPR052343">
    <property type="entry name" value="Retrotransposon-Effector_Assoc"/>
</dbReference>
<evidence type="ECO:0000259" key="1">
    <source>
        <dbReference type="Pfam" id="PF00078"/>
    </source>
</evidence>
<dbReference type="EMBL" id="OZ034822">
    <property type="protein sequence ID" value="CAL1410029.1"/>
    <property type="molecule type" value="Genomic_DNA"/>
</dbReference>
<reference evidence="2 3" key="1">
    <citation type="submission" date="2024-04" db="EMBL/GenBank/DDBJ databases">
        <authorList>
            <person name="Fracassetti M."/>
        </authorList>
    </citation>
    <scope>NUCLEOTIDE SEQUENCE [LARGE SCALE GENOMIC DNA]</scope>
</reference>
<feature type="domain" description="Reverse transcriptase" evidence="1">
    <location>
        <begin position="60"/>
        <end position="144"/>
    </location>
</feature>
<evidence type="ECO:0000313" key="2">
    <source>
        <dbReference type="EMBL" id="CAL1410029.1"/>
    </source>
</evidence>
<dbReference type="InterPro" id="IPR000477">
    <property type="entry name" value="RT_dom"/>
</dbReference>
<organism evidence="2 3">
    <name type="scientific">Linum trigynum</name>
    <dbReference type="NCBI Taxonomy" id="586398"/>
    <lineage>
        <taxon>Eukaryota</taxon>
        <taxon>Viridiplantae</taxon>
        <taxon>Streptophyta</taxon>
        <taxon>Embryophyta</taxon>
        <taxon>Tracheophyta</taxon>
        <taxon>Spermatophyta</taxon>
        <taxon>Magnoliopsida</taxon>
        <taxon>eudicotyledons</taxon>
        <taxon>Gunneridae</taxon>
        <taxon>Pentapetalae</taxon>
        <taxon>rosids</taxon>
        <taxon>fabids</taxon>
        <taxon>Malpighiales</taxon>
        <taxon>Linaceae</taxon>
        <taxon>Linum</taxon>
    </lineage>
</organism>
<dbReference type="PANTHER" id="PTHR46890">
    <property type="entry name" value="NON-LTR RETROLELEMENT REVERSE TRANSCRIPTASE-LIKE PROTEIN-RELATED"/>
    <property type="match status" value="1"/>
</dbReference>
<accession>A0AAV2GHA7</accession>
<protein>
    <recommendedName>
        <fullName evidence="1">Reverse transcriptase domain-containing protein</fullName>
    </recommendedName>
</protein>
<name>A0AAV2GHA7_9ROSI</name>